<evidence type="ECO:0000256" key="5">
    <source>
        <dbReference type="ARBA" id="ARBA00022989"/>
    </source>
</evidence>
<evidence type="ECO:0000313" key="10">
    <source>
        <dbReference type="Proteomes" id="UP000198757"/>
    </source>
</evidence>
<evidence type="ECO:0000259" key="8">
    <source>
        <dbReference type="Pfam" id="PF09335"/>
    </source>
</evidence>
<comment type="similarity">
    <text evidence="2 7">Belongs to the DedA family.</text>
</comment>
<evidence type="ECO:0000256" key="4">
    <source>
        <dbReference type="ARBA" id="ARBA00022692"/>
    </source>
</evidence>
<dbReference type="GO" id="GO:0005886">
    <property type="term" value="C:plasma membrane"/>
    <property type="evidence" value="ECO:0007669"/>
    <property type="project" value="UniProtKB-SubCell"/>
</dbReference>
<accession>A0A1G6M157</accession>
<dbReference type="OrthoDB" id="9813426at2"/>
<evidence type="ECO:0000256" key="7">
    <source>
        <dbReference type="RuleBase" id="RU367016"/>
    </source>
</evidence>
<protein>
    <submittedName>
        <fullName evidence="9">Membrane-associated protein</fullName>
    </submittedName>
</protein>
<evidence type="ECO:0000313" key="9">
    <source>
        <dbReference type="EMBL" id="SDC49087.1"/>
    </source>
</evidence>
<keyword evidence="6 7" id="KW-0472">Membrane</keyword>
<dbReference type="PANTHER" id="PTHR30353:SF0">
    <property type="entry name" value="TRANSMEMBRANE PROTEIN"/>
    <property type="match status" value="1"/>
</dbReference>
<dbReference type="EMBL" id="FMZO01000002">
    <property type="protein sequence ID" value="SDC49087.1"/>
    <property type="molecule type" value="Genomic_DNA"/>
</dbReference>
<dbReference type="Pfam" id="PF09335">
    <property type="entry name" value="VTT_dom"/>
    <property type="match status" value="1"/>
</dbReference>
<evidence type="ECO:0000256" key="6">
    <source>
        <dbReference type="ARBA" id="ARBA00023136"/>
    </source>
</evidence>
<feature type="transmembrane region" description="Helical" evidence="7">
    <location>
        <begin position="23"/>
        <end position="44"/>
    </location>
</feature>
<evidence type="ECO:0000256" key="1">
    <source>
        <dbReference type="ARBA" id="ARBA00004651"/>
    </source>
</evidence>
<reference evidence="10" key="1">
    <citation type="submission" date="2016-10" db="EMBL/GenBank/DDBJ databases">
        <authorList>
            <person name="Varghese N."/>
            <person name="Submissions S."/>
        </authorList>
    </citation>
    <scope>NUCLEOTIDE SEQUENCE [LARGE SCALE GENOMIC DNA]</scope>
    <source>
        <strain evidence="10">DSM 25811 / CCM 8410 / LMG 26954 / E90</strain>
    </source>
</reference>
<dbReference type="PANTHER" id="PTHR30353">
    <property type="entry name" value="INNER MEMBRANE PROTEIN DEDA-RELATED"/>
    <property type="match status" value="1"/>
</dbReference>
<organism evidence="9 10">
    <name type="scientific">Niabella drilacis (strain DSM 25811 / CCM 8410 / CCUG 62505 / LMG 26954 / E90)</name>
    <dbReference type="NCBI Taxonomy" id="1285928"/>
    <lineage>
        <taxon>Bacteria</taxon>
        <taxon>Pseudomonadati</taxon>
        <taxon>Bacteroidota</taxon>
        <taxon>Chitinophagia</taxon>
        <taxon>Chitinophagales</taxon>
        <taxon>Chitinophagaceae</taxon>
        <taxon>Niabella</taxon>
    </lineage>
</organism>
<proteinExistence type="inferred from homology"/>
<dbReference type="Proteomes" id="UP000198757">
    <property type="component" value="Unassembled WGS sequence"/>
</dbReference>
<name>A0A1G6M157_NIADE</name>
<evidence type="ECO:0000256" key="2">
    <source>
        <dbReference type="ARBA" id="ARBA00010792"/>
    </source>
</evidence>
<keyword evidence="3 7" id="KW-1003">Cell membrane</keyword>
<comment type="subcellular location">
    <subcellularLocation>
        <location evidence="1 7">Cell membrane</location>
        <topology evidence="1 7">Multi-pass membrane protein</topology>
    </subcellularLocation>
</comment>
<dbReference type="InterPro" id="IPR032818">
    <property type="entry name" value="DedA-like"/>
</dbReference>
<dbReference type="STRING" id="1285928.SAMN04487894_102521"/>
<feature type="transmembrane region" description="Helical" evidence="7">
    <location>
        <begin position="215"/>
        <end position="233"/>
    </location>
</feature>
<feature type="transmembrane region" description="Helical" evidence="7">
    <location>
        <begin position="87"/>
        <end position="110"/>
    </location>
</feature>
<feature type="transmembrane region" description="Helical" evidence="7">
    <location>
        <begin position="147"/>
        <end position="168"/>
    </location>
</feature>
<sequence length="260" mass="29394">MIELLSSFSWTDLLQPQWYIENGGLWLLLFVVFAETGLFAGFFLPGDTLLFIAGIYAHKIGEGVTAEPGLTYQFLKLFNLGHIQNEWVDLIVLWALISFCGILGNMVGYWTGRKVGPAMYHWKENFFFKRRYLEQAHDFYEKHGGGAIIVARFLPFIRTFAPIIAGIVGMNRAKFTFYNIVGCISWVFSMLFAGHFLQKWLMSAFQFDLKQHLEYIVLGIVVVTTAPVILKLMSGKKKAKEKEAAAAAKKALDATPESAE</sequence>
<dbReference type="InterPro" id="IPR032816">
    <property type="entry name" value="VTT_dom"/>
</dbReference>
<keyword evidence="4 7" id="KW-0812">Transmembrane</keyword>
<keyword evidence="10" id="KW-1185">Reference proteome</keyword>
<gene>
    <name evidence="9" type="ORF">SAMN04487894_102521</name>
</gene>
<evidence type="ECO:0000256" key="3">
    <source>
        <dbReference type="ARBA" id="ARBA00022475"/>
    </source>
</evidence>
<feature type="transmembrane region" description="Helical" evidence="7">
    <location>
        <begin position="175"/>
        <end position="195"/>
    </location>
</feature>
<feature type="domain" description="VTT" evidence="8">
    <location>
        <begin position="91"/>
        <end position="195"/>
    </location>
</feature>
<keyword evidence="5 7" id="KW-1133">Transmembrane helix</keyword>
<dbReference type="RefSeq" id="WP_090389113.1">
    <property type="nucleotide sequence ID" value="NZ_FMZO01000002.1"/>
</dbReference>
<dbReference type="AlphaFoldDB" id="A0A1G6M157"/>